<dbReference type="RefSeq" id="WP_117176706.1">
    <property type="nucleotide sequence ID" value="NZ_QFZK01000005.1"/>
</dbReference>
<evidence type="ECO:0000313" key="3">
    <source>
        <dbReference type="Proteomes" id="UP000260665"/>
    </source>
</evidence>
<proteinExistence type="predicted"/>
<feature type="transmembrane region" description="Helical" evidence="1">
    <location>
        <begin position="103"/>
        <end position="125"/>
    </location>
</feature>
<sequence>MKNKTAATWLTLVTGPLGLHRLYLFRRFDVLSCLQLIPTLLGLYGVLRAREFGVDDQLSWLLAPCLGLSVAASSLTAIVYGLMDAEKWNNRFNPGAATDDAAGASGWLTVGAVVIALLMGATVLLSSISVGFQRYFEYQAEQPSAVAMTAYFKKSAG</sequence>
<keyword evidence="1" id="KW-1133">Transmembrane helix</keyword>
<gene>
    <name evidence="2" type="ORF">DIC66_10010</name>
</gene>
<evidence type="ECO:0000256" key="1">
    <source>
        <dbReference type="SAM" id="Phobius"/>
    </source>
</evidence>
<organism evidence="2 3">
    <name type="scientific">Rhodoferax lacus</name>
    <dbReference type="NCBI Taxonomy" id="2184758"/>
    <lineage>
        <taxon>Bacteria</taxon>
        <taxon>Pseudomonadati</taxon>
        <taxon>Pseudomonadota</taxon>
        <taxon>Betaproteobacteria</taxon>
        <taxon>Burkholderiales</taxon>
        <taxon>Comamonadaceae</taxon>
        <taxon>Rhodoferax</taxon>
    </lineage>
</organism>
<reference evidence="2 3" key="1">
    <citation type="submission" date="2018-05" db="EMBL/GenBank/DDBJ databases">
        <title>Rhodoferax soyangensis sp.nov., isolated from an oligotrophic freshwater lake.</title>
        <authorList>
            <person name="Park M."/>
        </authorList>
    </citation>
    <scope>NUCLEOTIDE SEQUENCE [LARGE SCALE GENOMIC DNA]</scope>
    <source>
        <strain evidence="2 3">IMCC26218</strain>
    </source>
</reference>
<evidence type="ECO:0008006" key="4">
    <source>
        <dbReference type="Google" id="ProtNLM"/>
    </source>
</evidence>
<dbReference type="OrthoDB" id="8702870at2"/>
<dbReference type="AlphaFoldDB" id="A0A3E1RBU7"/>
<feature type="transmembrane region" description="Helical" evidence="1">
    <location>
        <begin position="28"/>
        <end position="47"/>
    </location>
</feature>
<keyword evidence="3" id="KW-1185">Reference proteome</keyword>
<name>A0A3E1RBU7_9BURK</name>
<keyword evidence="1" id="KW-0472">Membrane</keyword>
<feature type="transmembrane region" description="Helical" evidence="1">
    <location>
        <begin position="59"/>
        <end position="83"/>
    </location>
</feature>
<keyword evidence="1" id="KW-0812">Transmembrane</keyword>
<protein>
    <recommendedName>
        <fullName evidence="4">TM2 domain-containing protein</fullName>
    </recommendedName>
</protein>
<comment type="caution">
    <text evidence="2">The sequence shown here is derived from an EMBL/GenBank/DDBJ whole genome shotgun (WGS) entry which is preliminary data.</text>
</comment>
<accession>A0A3E1RBU7</accession>
<dbReference type="Proteomes" id="UP000260665">
    <property type="component" value="Unassembled WGS sequence"/>
</dbReference>
<dbReference type="EMBL" id="QFZK01000005">
    <property type="protein sequence ID" value="RFO96836.1"/>
    <property type="molecule type" value="Genomic_DNA"/>
</dbReference>
<evidence type="ECO:0000313" key="2">
    <source>
        <dbReference type="EMBL" id="RFO96836.1"/>
    </source>
</evidence>